<evidence type="ECO:0000313" key="1">
    <source>
        <dbReference type="EMBL" id="ELZ76285.1"/>
    </source>
</evidence>
<organism evidence="1 2">
    <name type="scientific">Haloferax gibbonsii (strain ATCC 33959 / DSM 4427 / JCM 8863 / NBRC 102184 / NCIMB 2188 / Ma 2.38)</name>
    <dbReference type="NCBI Taxonomy" id="1227459"/>
    <lineage>
        <taxon>Archaea</taxon>
        <taxon>Methanobacteriati</taxon>
        <taxon>Methanobacteriota</taxon>
        <taxon>Stenosarchaea group</taxon>
        <taxon>Halobacteria</taxon>
        <taxon>Halobacteriales</taxon>
        <taxon>Haloferacaceae</taxon>
        <taxon>Haloferax</taxon>
    </lineage>
</organism>
<dbReference type="EMBL" id="AOLJ01000027">
    <property type="protein sequence ID" value="ELZ76285.1"/>
    <property type="molecule type" value="Genomic_DNA"/>
</dbReference>
<keyword evidence="2" id="KW-1185">Reference proteome</keyword>
<evidence type="ECO:0000313" key="2">
    <source>
        <dbReference type="Proteomes" id="UP000011571"/>
    </source>
</evidence>
<reference evidence="1 2" key="1">
    <citation type="journal article" date="2014" name="PLoS Genet.">
        <title>Phylogenetically driven sequencing of extremely halophilic archaea reveals strategies for static and dynamic osmo-response.</title>
        <authorList>
            <person name="Becker E.A."/>
            <person name="Seitzer P.M."/>
            <person name="Tritt A."/>
            <person name="Larsen D."/>
            <person name="Krusor M."/>
            <person name="Yao A.I."/>
            <person name="Wu D."/>
            <person name="Madern D."/>
            <person name="Eisen J.A."/>
            <person name="Darling A.E."/>
            <person name="Facciotti M.T."/>
        </authorList>
    </citation>
    <scope>NUCLEOTIDE SEQUENCE [LARGE SCALE GENOMIC DNA]</scope>
    <source>
        <strain evidence="2">ATCC 33959 / DSM 4427 / JCM 8863 / NBRC 102184 / NCIMB 2188 / Ma 2.38</strain>
    </source>
</reference>
<dbReference type="AlphaFoldDB" id="M0GVN2"/>
<gene>
    <name evidence="1" type="ORF">C454_18349</name>
</gene>
<protein>
    <submittedName>
        <fullName evidence="1">Uncharacterized protein</fullName>
    </submittedName>
</protein>
<name>M0GVN2_HALGM</name>
<sequence>MDDLWSVDVGVVIFGILDSLFQFTVRTIQITTVHRPICDELFSHILDFSGHHVDCRFFPRCQFRRSISIGRFRCETDSVLCEAMQFLTHLG</sequence>
<dbReference type="Proteomes" id="UP000011571">
    <property type="component" value="Unassembled WGS sequence"/>
</dbReference>
<accession>M0GVN2</accession>
<comment type="caution">
    <text evidence="1">The sequence shown here is derived from an EMBL/GenBank/DDBJ whole genome shotgun (WGS) entry which is preliminary data.</text>
</comment>
<proteinExistence type="predicted"/>